<comment type="caution">
    <text evidence="4">The sequence shown here is derived from an EMBL/GenBank/DDBJ whole genome shotgun (WGS) entry which is preliminary data.</text>
</comment>
<evidence type="ECO:0000313" key="5">
    <source>
        <dbReference type="Proteomes" id="UP000517916"/>
    </source>
</evidence>
<keyword evidence="1" id="KW-0560">Oxidoreductase</keyword>
<evidence type="ECO:0000313" key="4">
    <source>
        <dbReference type="EMBL" id="MBA8924776.1"/>
    </source>
</evidence>
<dbReference type="InterPro" id="IPR003819">
    <property type="entry name" value="TauD/TfdA-like"/>
</dbReference>
<dbReference type="SUPFAM" id="SSF51197">
    <property type="entry name" value="Clavaminate synthase-like"/>
    <property type="match status" value="1"/>
</dbReference>
<proteinExistence type="predicted"/>
<dbReference type="InterPro" id="IPR042098">
    <property type="entry name" value="TauD-like_sf"/>
</dbReference>
<dbReference type="RefSeq" id="WP_182836934.1">
    <property type="nucleotide sequence ID" value="NZ_BAAABQ010000001.1"/>
</dbReference>
<dbReference type="Proteomes" id="UP000517916">
    <property type="component" value="Unassembled WGS sequence"/>
</dbReference>
<evidence type="ECO:0000259" key="3">
    <source>
        <dbReference type="Pfam" id="PF02668"/>
    </source>
</evidence>
<organism evidence="4 5">
    <name type="scientific">Kutzneria viridogrisea</name>
    <dbReference type="NCBI Taxonomy" id="47990"/>
    <lineage>
        <taxon>Bacteria</taxon>
        <taxon>Bacillati</taxon>
        <taxon>Actinomycetota</taxon>
        <taxon>Actinomycetes</taxon>
        <taxon>Pseudonocardiales</taxon>
        <taxon>Pseudonocardiaceae</taxon>
        <taxon>Kutzneria</taxon>
    </lineage>
</organism>
<name>A0ABR6BD13_9PSEU</name>
<dbReference type="Pfam" id="PF02668">
    <property type="entry name" value="TauD"/>
    <property type="match status" value="1"/>
</dbReference>
<evidence type="ECO:0000256" key="2">
    <source>
        <dbReference type="ARBA" id="ARBA00023004"/>
    </source>
</evidence>
<gene>
    <name evidence="4" type="ORF">BC739_001973</name>
</gene>
<reference evidence="4 5" key="1">
    <citation type="submission" date="2020-08" db="EMBL/GenBank/DDBJ databases">
        <title>Genomic Encyclopedia of Archaeal and Bacterial Type Strains, Phase II (KMG-II): from individual species to whole genera.</title>
        <authorList>
            <person name="Goeker M."/>
        </authorList>
    </citation>
    <scope>NUCLEOTIDE SEQUENCE [LARGE SCALE GENOMIC DNA]</scope>
    <source>
        <strain evidence="4 5">DSM 43850</strain>
    </source>
</reference>
<keyword evidence="2" id="KW-0408">Iron</keyword>
<evidence type="ECO:0000256" key="1">
    <source>
        <dbReference type="ARBA" id="ARBA00023002"/>
    </source>
</evidence>
<sequence>MAAEYGVDGLPRNVVYGDGEPIEDEVITLIKQVYNEARLRFPWQRADMLIVDNFLATHGRDPFGGDRRVLVATSDLCTAGALC</sequence>
<dbReference type="EMBL" id="JACJID010000001">
    <property type="protein sequence ID" value="MBA8924776.1"/>
    <property type="molecule type" value="Genomic_DNA"/>
</dbReference>
<accession>A0ABR6BD13</accession>
<keyword evidence="5" id="KW-1185">Reference proteome</keyword>
<dbReference type="Gene3D" id="3.60.130.10">
    <property type="entry name" value="Clavaminate synthase-like"/>
    <property type="match status" value="1"/>
</dbReference>
<feature type="domain" description="TauD/TfdA-like" evidence="3">
    <location>
        <begin position="11"/>
        <end position="71"/>
    </location>
</feature>
<protein>
    <recommendedName>
        <fullName evidence="3">TauD/TfdA-like domain-containing protein</fullName>
    </recommendedName>
</protein>